<name>A0A3Q7EAF7_SOLLC</name>
<evidence type="ECO:0000313" key="2">
    <source>
        <dbReference type="Proteomes" id="UP000004994"/>
    </source>
</evidence>
<dbReference type="EnsemblPlants" id="Solyc01g011190.1.1">
    <property type="protein sequence ID" value="Solyc01g011190.1.1.1"/>
    <property type="gene ID" value="Solyc01g011190.1"/>
</dbReference>
<organism evidence="1">
    <name type="scientific">Solanum lycopersicum</name>
    <name type="common">Tomato</name>
    <name type="synonym">Lycopersicon esculentum</name>
    <dbReference type="NCBI Taxonomy" id="4081"/>
    <lineage>
        <taxon>Eukaryota</taxon>
        <taxon>Viridiplantae</taxon>
        <taxon>Streptophyta</taxon>
        <taxon>Embryophyta</taxon>
        <taxon>Tracheophyta</taxon>
        <taxon>Spermatophyta</taxon>
        <taxon>Magnoliopsida</taxon>
        <taxon>eudicotyledons</taxon>
        <taxon>Gunneridae</taxon>
        <taxon>Pentapetalae</taxon>
        <taxon>asterids</taxon>
        <taxon>lamiids</taxon>
        <taxon>Solanales</taxon>
        <taxon>Solanaceae</taxon>
        <taxon>Solanoideae</taxon>
        <taxon>Solaneae</taxon>
        <taxon>Solanum</taxon>
        <taxon>Solanum subgen. Lycopersicon</taxon>
    </lineage>
</organism>
<reference evidence="1" key="1">
    <citation type="journal article" date="2012" name="Nature">
        <title>The tomato genome sequence provides insights into fleshy fruit evolution.</title>
        <authorList>
            <consortium name="Tomato Genome Consortium"/>
        </authorList>
    </citation>
    <scope>NUCLEOTIDE SEQUENCE [LARGE SCALE GENOMIC DNA]</scope>
    <source>
        <strain evidence="1">cv. Heinz 1706</strain>
    </source>
</reference>
<dbReference type="PaxDb" id="4081-Solyc01g011190.1.1"/>
<dbReference type="Gramene" id="Solyc01g011190.1.1">
    <property type="protein sequence ID" value="Solyc01g011190.1.1.1"/>
    <property type="gene ID" value="Solyc01g011190.1"/>
</dbReference>
<proteinExistence type="predicted"/>
<keyword evidence="2" id="KW-1185">Reference proteome</keyword>
<sequence>MSPLDKMVDWNSTSGPAKKIVVITSRLLSDAHRYILRCLTAFQTLRSCAIYTCISEIEKVHRH</sequence>
<accession>A0A3Q7EAF7</accession>
<protein>
    <submittedName>
        <fullName evidence="1">Uncharacterized protein</fullName>
    </submittedName>
</protein>
<dbReference type="Proteomes" id="UP000004994">
    <property type="component" value="Chromosome 1"/>
</dbReference>
<reference evidence="1" key="2">
    <citation type="submission" date="2019-01" db="UniProtKB">
        <authorList>
            <consortium name="EnsemblPlants"/>
        </authorList>
    </citation>
    <scope>IDENTIFICATION</scope>
    <source>
        <strain evidence="1">cv. Heinz 1706</strain>
    </source>
</reference>
<dbReference type="STRING" id="4081.A0A3Q7EAF7"/>
<dbReference type="InParanoid" id="A0A3Q7EAF7"/>
<dbReference type="AlphaFoldDB" id="A0A3Q7EAF7"/>
<evidence type="ECO:0000313" key="1">
    <source>
        <dbReference type="EnsemblPlants" id="Solyc01g011190.1.1.1"/>
    </source>
</evidence>